<dbReference type="Gene3D" id="1.20.1280.50">
    <property type="match status" value="1"/>
</dbReference>
<dbReference type="PANTHER" id="PTHR32212">
    <property type="entry name" value="CYCLIN-LIKE F-BOX"/>
    <property type="match status" value="1"/>
</dbReference>
<dbReference type="CDD" id="cd22160">
    <property type="entry name" value="F-box_AtFBL13-like"/>
    <property type="match status" value="1"/>
</dbReference>
<keyword evidence="4" id="KW-1185">Reference proteome</keyword>
<proteinExistence type="predicted"/>
<feature type="compositionally biased region" description="Acidic residues" evidence="1">
    <location>
        <begin position="16"/>
        <end position="38"/>
    </location>
</feature>
<sequence length="450" mass="50918">MANDNTEPNMKRASESDTDYDCDYHDDDDDDNDADSDIDMEGVEDRLSDLPDCILIHIMTFLTTKDVVCTSILSRRWKDLWKHVPSLVLCTKDFKFRQMTRFNDGVSKFLLLRDGSVPLLSVVLHQFSSMRPDIQTSISEYAVMHNVERLKLHAERFKHLSPSVFSSQTLTSLHLSARRSGLIPKSLSMGALTSLHLKNFHFCAADNESLDPFSSCVKLKTLVLDNCDIRNSRILCISNRTLVSLTIHSRRHAFGEELVLSTPSLCSFAFSGIIAWQLSARINLSFLKEVTIDFDPIVELADTIKDESVVTACLQQASILIDWLQVFANTRSLTVCSGTLKGLSLIPELLNTGSPGLDNLQLLIVKLKDRSALLHKRHRATYFKNVEWKTTLVHAGVVDYLVRNSPLAEVNAFKREQDIIMVVLVRGEKWMMKIGSVTCQIVFSFTCWHF</sequence>
<dbReference type="InterPro" id="IPR032675">
    <property type="entry name" value="LRR_dom_sf"/>
</dbReference>
<accession>A0ABU6XFH8</accession>
<feature type="region of interest" description="Disordered" evidence="1">
    <location>
        <begin position="1"/>
        <end position="38"/>
    </location>
</feature>
<organism evidence="3 4">
    <name type="scientific">Stylosanthes scabra</name>
    <dbReference type="NCBI Taxonomy" id="79078"/>
    <lineage>
        <taxon>Eukaryota</taxon>
        <taxon>Viridiplantae</taxon>
        <taxon>Streptophyta</taxon>
        <taxon>Embryophyta</taxon>
        <taxon>Tracheophyta</taxon>
        <taxon>Spermatophyta</taxon>
        <taxon>Magnoliopsida</taxon>
        <taxon>eudicotyledons</taxon>
        <taxon>Gunneridae</taxon>
        <taxon>Pentapetalae</taxon>
        <taxon>rosids</taxon>
        <taxon>fabids</taxon>
        <taxon>Fabales</taxon>
        <taxon>Fabaceae</taxon>
        <taxon>Papilionoideae</taxon>
        <taxon>50 kb inversion clade</taxon>
        <taxon>dalbergioids sensu lato</taxon>
        <taxon>Dalbergieae</taxon>
        <taxon>Pterocarpus clade</taxon>
        <taxon>Stylosanthes</taxon>
    </lineage>
</organism>
<name>A0ABU6XFH8_9FABA</name>
<dbReference type="SUPFAM" id="SSF81383">
    <property type="entry name" value="F-box domain"/>
    <property type="match status" value="1"/>
</dbReference>
<dbReference type="EMBL" id="JASCZI010211803">
    <property type="protein sequence ID" value="MED6196819.1"/>
    <property type="molecule type" value="Genomic_DNA"/>
</dbReference>
<evidence type="ECO:0000259" key="2">
    <source>
        <dbReference type="PROSITE" id="PS50181"/>
    </source>
</evidence>
<dbReference type="InterPro" id="IPR001810">
    <property type="entry name" value="F-box_dom"/>
</dbReference>
<dbReference type="Gene3D" id="3.80.10.10">
    <property type="entry name" value="Ribonuclease Inhibitor"/>
    <property type="match status" value="1"/>
</dbReference>
<reference evidence="3 4" key="1">
    <citation type="journal article" date="2023" name="Plants (Basel)">
        <title>Bridging the Gap: Combining Genomics and Transcriptomics Approaches to Understand Stylosanthes scabra, an Orphan Legume from the Brazilian Caatinga.</title>
        <authorList>
            <person name="Ferreira-Neto J.R.C."/>
            <person name="da Silva M.D."/>
            <person name="Binneck E."/>
            <person name="de Melo N.F."/>
            <person name="da Silva R.H."/>
            <person name="de Melo A.L.T.M."/>
            <person name="Pandolfi V."/>
            <person name="Bustamante F.O."/>
            <person name="Brasileiro-Vidal A.C."/>
            <person name="Benko-Iseppon A.M."/>
        </authorList>
    </citation>
    <scope>NUCLEOTIDE SEQUENCE [LARGE SCALE GENOMIC DNA]</scope>
    <source>
        <tissue evidence="3">Leaves</tissue>
    </source>
</reference>
<gene>
    <name evidence="3" type="ORF">PIB30_050900</name>
</gene>
<dbReference type="PANTHER" id="PTHR32212:SF269">
    <property type="entry name" value="F-BOX_RNI_FBD-LIKE DOMAIN PROTEIN"/>
    <property type="match status" value="1"/>
</dbReference>
<dbReference type="PROSITE" id="PS50181">
    <property type="entry name" value="FBOX"/>
    <property type="match status" value="1"/>
</dbReference>
<dbReference type="InterPro" id="IPR036047">
    <property type="entry name" value="F-box-like_dom_sf"/>
</dbReference>
<evidence type="ECO:0000313" key="4">
    <source>
        <dbReference type="Proteomes" id="UP001341840"/>
    </source>
</evidence>
<feature type="domain" description="F-box" evidence="2">
    <location>
        <begin position="44"/>
        <end position="99"/>
    </location>
</feature>
<protein>
    <recommendedName>
        <fullName evidence="2">F-box domain-containing protein</fullName>
    </recommendedName>
</protein>
<comment type="caution">
    <text evidence="3">The sequence shown here is derived from an EMBL/GenBank/DDBJ whole genome shotgun (WGS) entry which is preliminary data.</text>
</comment>
<dbReference type="Proteomes" id="UP001341840">
    <property type="component" value="Unassembled WGS sequence"/>
</dbReference>
<evidence type="ECO:0000313" key="3">
    <source>
        <dbReference type="EMBL" id="MED6196819.1"/>
    </source>
</evidence>
<dbReference type="InterPro" id="IPR053781">
    <property type="entry name" value="F-box_AtFBL13-like"/>
</dbReference>
<evidence type="ECO:0000256" key="1">
    <source>
        <dbReference type="SAM" id="MobiDB-lite"/>
    </source>
</evidence>
<dbReference type="SUPFAM" id="SSF52058">
    <property type="entry name" value="L domain-like"/>
    <property type="match status" value="1"/>
</dbReference>
<dbReference type="Pfam" id="PF00646">
    <property type="entry name" value="F-box"/>
    <property type="match status" value="1"/>
</dbReference>